<keyword evidence="15" id="KW-1185">Reference proteome</keyword>
<dbReference type="OrthoDB" id="1470350at2759"/>
<dbReference type="STRING" id="3476.A0A2P5A9N8"/>
<feature type="transmembrane region" description="Helical" evidence="13">
    <location>
        <begin position="6"/>
        <end position="30"/>
    </location>
</feature>
<evidence type="ECO:0000256" key="3">
    <source>
        <dbReference type="ARBA" id="ARBA00022617"/>
    </source>
</evidence>
<feature type="binding site" description="axial binding residue" evidence="11">
    <location>
        <position position="464"/>
    </location>
    <ligand>
        <name>heme</name>
        <dbReference type="ChEBI" id="CHEBI:30413"/>
    </ligand>
    <ligandPart>
        <name>Fe</name>
        <dbReference type="ChEBI" id="CHEBI:18248"/>
    </ligandPart>
</feature>
<sequence length="517" mass="59433">MEKYLFETLVLSSVFLVLYSLLKVVYNIWWRPLYLEKLLRDQGIRGTSYKLLSGDMGEIRRSILEARSKPMSLNHHIAPRVFPFFHDMMQKYGRVCMIWIGTKPRVIIGDSELIRLILADKNNDFVKPPILNPLAGFLHVGVASLEGDQWAKRRRQIAHAFHLDKLKGMVPSFSISCSNLIDRWRSLTGDGGSCEVDVLSELQNFTGDAIARTAFGSNYEEGKKIFELQKEQAALVSEAYYGIYVPGFRFVPTRKNRRRYKLDSEVTTILQDMIHRRKQDLNQNKEAVGPNDLLGLLLQSKEQYSENCLTTEEVIDECKLFYFAGQETTANLLTWTMIILSMHPNWQERAREEVLRICGKKSPNFESINRFKIVPMIFNEVLRLYPPLSNLYRYSERTTNIGGMSIPKGVETLLLMLCLQHDPKYWGDDVEEFNPNRFLEGVAKSSKDPDQISFYPFGWGPRICLGQNFARIEATIALAMILQHFSFELSPSYTHAPCTVITLKPQYGAPLILHPLL</sequence>
<dbReference type="PANTHER" id="PTHR24282:SF148">
    <property type="entry name" value="CYTOCHROME P450 72A15-LIKE"/>
    <property type="match status" value="1"/>
</dbReference>
<keyword evidence="4 13" id="KW-0812">Transmembrane</keyword>
<evidence type="ECO:0000256" key="8">
    <source>
        <dbReference type="ARBA" id="ARBA00023004"/>
    </source>
</evidence>
<gene>
    <name evidence="14" type="ORF">PanWU01x14_354340</name>
</gene>
<comment type="similarity">
    <text evidence="2 12">Belongs to the cytochrome P450 family.</text>
</comment>
<evidence type="ECO:0000256" key="9">
    <source>
        <dbReference type="ARBA" id="ARBA00023033"/>
    </source>
</evidence>
<dbReference type="GO" id="GO:0016705">
    <property type="term" value="F:oxidoreductase activity, acting on paired donors, with incorporation or reduction of molecular oxygen"/>
    <property type="evidence" value="ECO:0007669"/>
    <property type="project" value="InterPro"/>
</dbReference>
<dbReference type="PRINTS" id="PR00385">
    <property type="entry name" value="P450"/>
</dbReference>
<proteinExistence type="inferred from homology"/>
<dbReference type="GO" id="GO:0016020">
    <property type="term" value="C:membrane"/>
    <property type="evidence" value="ECO:0007669"/>
    <property type="project" value="UniProtKB-SubCell"/>
</dbReference>
<evidence type="ECO:0000256" key="6">
    <source>
        <dbReference type="ARBA" id="ARBA00022989"/>
    </source>
</evidence>
<dbReference type="Gene3D" id="1.10.630.10">
    <property type="entry name" value="Cytochrome P450"/>
    <property type="match status" value="1"/>
</dbReference>
<protein>
    <submittedName>
        <fullName evidence="14">Cytochrome P450, E-class, group I</fullName>
    </submittedName>
</protein>
<evidence type="ECO:0000256" key="12">
    <source>
        <dbReference type="RuleBase" id="RU000461"/>
    </source>
</evidence>
<organism evidence="14 15">
    <name type="scientific">Parasponia andersonii</name>
    <name type="common">Sponia andersonii</name>
    <dbReference type="NCBI Taxonomy" id="3476"/>
    <lineage>
        <taxon>Eukaryota</taxon>
        <taxon>Viridiplantae</taxon>
        <taxon>Streptophyta</taxon>
        <taxon>Embryophyta</taxon>
        <taxon>Tracheophyta</taxon>
        <taxon>Spermatophyta</taxon>
        <taxon>Magnoliopsida</taxon>
        <taxon>eudicotyledons</taxon>
        <taxon>Gunneridae</taxon>
        <taxon>Pentapetalae</taxon>
        <taxon>rosids</taxon>
        <taxon>fabids</taxon>
        <taxon>Rosales</taxon>
        <taxon>Cannabaceae</taxon>
        <taxon>Parasponia</taxon>
    </lineage>
</organism>
<evidence type="ECO:0000256" key="2">
    <source>
        <dbReference type="ARBA" id="ARBA00010617"/>
    </source>
</evidence>
<comment type="cofactor">
    <cofactor evidence="11">
        <name>heme</name>
        <dbReference type="ChEBI" id="CHEBI:30413"/>
    </cofactor>
</comment>
<dbReference type="GO" id="GO:0005506">
    <property type="term" value="F:iron ion binding"/>
    <property type="evidence" value="ECO:0007669"/>
    <property type="project" value="InterPro"/>
</dbReference>
<dbReference type="FunFam" id="1.10.630.10:FF:000029">
    <property type="entry name" value="Cytochrome P450 734A1"/>
    <property type="match status" value="1"/>
</dbReference>
<dbReference type="Proteomes" id="UP000237105">
    <property type="component" value="Unassembled WGS sequence"/>
</dbReference>
<evidence type="ECO:0000313" key="15">
    <source>
        <dbReference type="Proteomes" id="UP000237105"/>
    </source>
</evidence>
<accession>A0A2P5A9N8</accession>
<dbReference type="PRINTS" id="PR00463">
    <property type="entry name" value="EP450I"/>
</dbReference>
<dbReference type="EMBL" id="JXTB01000743">
    <property type="protein sequence ID" value="PON33258.1"/>
    <property type="molecule type" value="Genomic_DNA"/>
</dbReference>
<keyword evidence="3 11" id="KW-0349">Heme</keyword>
<comment type="subcellular location">
    <subcellularLocation>
        <location evidence="1">Membrane</location>
        <topology evidence="1">Single-pass membrane protein</topology>
    </subcellularLocation>
</comment>
<evidence type="ECO:0000256" key="1">
    <source>
        <dbReference type="ARBA" id="ARBA00004167"/>
    </source>
</evidence>
<dbReference type="PANTHER" id="PTHR24282">
    <property type="entry name" value="CYTOCHROME P450 FAMILY MEMBER"/>
    <property type="match status" value="1"/>
</dbReference>
<dbReference type="InterPro" id="IPR036396">
    <property type="entry name" value="Cyt_P450_sf"/>
</dbReference>
<dbReference type="GO" id="GO:0004497">
    <property type="term" value="F:monooxygenase activity"/>
    <property type="evidence" value="ECO:0007669"/>
    <property type="project" value="UniProtKB-KW"/>
</dbReference>
<evidence type="ECO:0000256" key="5">
    <source>
        <dbReference type="ARBA" id="ARBA00022723"/>
    </source>
</evidence>
<dbReference type="InterPro" id="IPR050665">
    <property type="entry name" value="Cytochrome_P450_Monooxygen"/>
</dbReference>
<evidence type="ECO:0000256" key="13">
    <source>
        <dbReference type="SAM" id="Phobius"/>
    </source>
</evidence>
<evidence type="ECO:0000256" key="11">
    <source>
        <dbReference type="PIRSR" id="PIRSR602401-1"/>
    </source>
</evidence>
<dbReference type="Pfam" id="PF00067">
    <property type="entry name" value="p450"/>
    <property type="match status" value="1"/>
</dbReference>
<reference evidence="15" key="1">
    <citation type="submission" date="2016-06" db="EMBL/GenBank/DDBJ databases">
        <title>Parallel loss of symbiosis genes in relatives of nitrogen-fixing non-legume Parasponia.</title>
        <authorList>
            <person name="Van Velzen R."/>
            <person name="Holmer R."/>
            <person name="Bu F."/>
            <person name="Rutten L."/>
            <person name="Van Zeijl A."/>
            <person name="Liu W."/>
            <person name="Santuari L."/>
            <person name="Cao Q."/>
            <person name="Sharma T."/>
            <person name="Shen D."/>
            <person name="Roswanjaya Y."/>
            <person name="Wardhani T."/>
            <person name="Kalhor M.S."/>
            <person name="Jansen J."/>
            <person name="Van den Hoogen J."/>
            <person name="Gungor B."/>
            <person name="Hartog M."/>
            <person name="Hontelez J."/>
            <person name="Verver J."/>
            <person name="Yang W.-C."/>
            <person name="Schijlen E."/>
            <person name="Repin R."/>
            <person name="Schilthuizen M."/>
            <person name="Schranz E."/>
            <person name="Heidstra R."/>
            <person name="Miyata K."/>
            <person name="Fedorova E."/>
            <person name="Kohlen W."/>
            <person name="Bisseling T."/>
            <person name="Smit S."/>
            <person name="Geurts R."/>
        </authorList>
    </citation>
    <scope>NUCLEOTIDE SEQUENCE [LARGE SCALE GENOMIC DNA]</scope>
    <source>
        <strain evidence="15">cv. WU1-14</strain>
    </source>
</reference>
<keyword evidence="6 13" id="KW-1133">Transmembrane helix</keyword>
<dbReference type="AlphaFoldDB" id="A0A2P5A9N8"/>
<dbReference type="SUPFAM" id="SSF48264">
    <property type="entry name" value="Cytochrome P450"/>
    <property type="match status" value="1"/>
</dbReference>
<dbReference type="InterPro" id="IPR001128">
    <property type="entry name" value="Cyt_P450"/>
</dbReference>
<keyword evidence="7 12" id="KW-0560">Oxidoreductase</keyword>
<evidence type="ECO:0000313" key="14">
    <source>
        <dbReference type="EMBL" id="PON33258.1"/>
    </source>
</evidence>
<comment type="caution">
    <text evidence="14">The sequence shown here is derived from an EMBL/GenBank/DDBJ whole genome shotgun (WGS) entry which is preliminary data.</text>
</comment>
<evidence type="ECO:0000256" key="10">
    <source>
        <dbReference type="ARBA" id="ARBA00023136"/>
    </source>
</evidence>
<evidence type="ECO:0000256" key="7">
    <source>
        <dbReference type="ARBA" id="ARBA00023002"/>
    </source>
</evidence>
<evidence type="ECO:0000256" key="4">
    <source>
        <dbReference type="ARBA" id="ARBA00022692"/>
    </source>
</evidence>
<dbReference type="PROSITE" id="PS00086">
    <property type="entry name" value="CYTOCHROME_P450"/>
    <property type="match status" value="1"/>
</dbReference>
<keyword evidence="5 11" id="KW-0479">Metal-binding</keyword>
<name>A0A2P5A9N8_PARAD</name>
<keyword evidence="10 13" id="KW-0472">Membrane</keyword>
<dbReference type="GO" id="GO:0020037">
    <property type="term" value="F:heme binding"/>
    <property type="evidence" value="ECO:0007669"/>
    <property type="project" value="InterPro"/>
</dbReference>
<dbReference type="InterPro" id="IPR002401">
    <property type="entry name" value="Cyt_P450_E_grp-I"/>
</dbReference>
<keyword evidence="8 11" id="KW-0408">Iron</keyword>
<keyword evidence="9 12" id="KW-0503">Monooxygenase</keyword>
<dbReference type="InterPro" id="IPR017972">
    <property type="entry name" value="Cyt_P450_CS"/>
</dbReference>